<feature type="domain" description="MINDY deubiquitinase" evidence="2">
    <location>
        <begin position="145"/>
        <end position="427"/>
    </location>
</feature>
<feature type="compositionally biased region" description="Polar residues" evidence="1">
    <location>
        <begin position="8"/>
        <end position="18"/>
    </location>
</feature>
<feature type="compositionally biased region" description="Polar residues" evidence="1">
    <location>
        <begin position="57"/>
        <end position="67"/>
    </location>
</feature>
<feature type="compositionally biased region" description="Gly residues" evidence="1">
    <location>
        <begin position="509"/>
        <end position="518"/>
    </location>
</feature>
<dbReference type="InterPro" id="IPR007518">
    <property type="entry name" value="MINDY"/>
</dbReference>
<dbReference type="GO" id="GO:0016807">
    <property type="term" value="F:cysteine-type carboxypeptidase activity"/>
    <property type="evidence" value="ECO:0007669"/>
    <property type="project" value="TreeGrafter"/>
</dbReference>
<feature type="compositionally biased region" description="Basic and acidic residues" evidence="1">
    <location>
        <begin position="616"/>
        <end position="629"/>
    </location>
</feature>
<sequence length="629" mass="68848">MTVRKPSFPSSSPQNVTNALRDLSLDPPPMDSHEELGRIGSSKEKTLSSHDAPSRPAVQSNLSSNNPFRRKGEDFALPSSPRDGDGRELPEPTPFAQINSSPATQHPPSSTSSPPVHRSATNKRTSAGTAKHRNQQASSYPPGMDYHLRQITLGVGASSRKVPILMQNANGPCPLLALVNAIILSTPADQLDMPLLFFLSSRTQVTIDGLLEAILDDLLTRHGIGDIPQLPDLEEFHHFLLAIQTGMNANPCFVASQDHHHHHNAGTFVNNAQMELYGSFGVPLIHGWIPSSGNVLRNSLSRVAPNYDDFQAHLVRKTELREKLDTDRLLPEEATLLEDLYIVEDFLSTTASQLTQDGINAIHESLSPGATAILFRNNHFSTLYKHPRTNQVYSLITDEGYAEHDEVVWEGFVDVRGQGNGLFSGDFRSISHNSPDVVMPQNPRQDEPMGAVPNVEEDANFAAALQLQEEEDATHWHETMSRRHQEEASRQYIDNFTAGTRRSFPVPGVGQGAAGGRGSRAPQVPPRGGSQNHTPRAIAPRPIASRPATTPRPPVAPRRRSSSDEAPPPTYDEAAKGPAYHPPTDGANSPRPHPPPRPRQTSSAWAETMATQRPMAPKEAKKEKDCVIM</sequence>
<evidence type="ECO:0000313" key="3">
    <source>
        <dbReference type="EMBL" id="MDI1489216.1"/>
    </source>
</evidence>
<feature type="compositionally biased region" description="Low complexity" evidence="1">
    <location>
        <begin position="534"/>
        <end position="549"/>
    </location>
</feature>
<feature type="region of interest" description="Disordered" evidence="1">
    <location>
        <begin position="497"/>
        <end position="629"/>
    </location>
</feature>
<dbReference type="GO" id="GO:0071108">
    <property type="term" value="P:protein K48-linked deubiquitination"/>
    <property type="evidence" value="ECO:0007669"/>
    <property type="project" value="TreeGrafter"/>
</dbReference>
<evidence type="ECO:0000259" key="2">
    <source>
        <dbReference type="Pfam" id="PF04424"/>
    </source>
</evidence>
<feature type="compositionally biased region" description="Polar residues" evidence="1">
    <location>
        <begin position="600"/>
        <end position="611"/>
    </location>
</feature>
<dbReference type="AlphaFoldDB" id="A0AA43QMI9"/>
<comment type="caution">
    <text evidence="3">The sequence shown here is derived from an EMBL/GenBank/DDBJ whole genome shotgun (WGS) entry which is preliminary data.</text>
</comment>
<feature type="compositionally biased region" description="Basic and acidic residues" evidence="1">
    <location>
        <begin position="31"/>
        <end position="48"/>
    </location>
</feature>
<keyword evidence="4" id="KW-1185">Reference proteome</keyword>
<reference evidence="3" key="1">
    <citation type="journal article" date="2023" name="Genome Biol. Evol.">
        <title>First Whole Genome Sequence and Flow Cytometry Genome Size Data for the Lichen-Forming Fungus Ramalina farinacea (Ascomycota).</title>
        <authorList>
            <person name="Llewellyn T."/>
            <person name="Mian S."/>
            <person name="Hill R."/>
            <person name="Leitch I.J."/>
            <person name="Gaya E."/>
        </authorList>
    </citation>
    <scope>NUCLEOTIDE SEQUENCE</scope>
    <source>
        <strain evidence="3">LIQ254RAFAR</strain>
    </source>
</reference>
<dbReference type="GO" id="GO:1990380">
    <property type="term" value="F:K48-linked deubiquitinase activity"/>
    <property type="evidence" value="ECO:0007669"/>
    <property type="project" value="InterPro"/>
</dbReference>
<dbReference type="EMBL" id="JAPUFD010000009">
    <property type="protein sequence ID" value="MDI1489216.1"/>
    <property type="molecule type" value="Genomic_DNA"/>
</dbReference>
<evidence type="ECO:0000256" key="1">
    <source>
        <dbReference type="SAM" id="MobiDB-lite"/>
    </source>
</evidence>
<dbReference type="InterPro" id="IPR033979">
    <property type="entry name" value="MINDY_domain"/>
</dbReference>
<dbReference type="Pfam" id="PF04424">
    <property type="entry name" value="MINDY_DUB"/>
    <property type="match status" value="1"/>
</dbReference>
<gene>
    <name evidence="3" type="ORF">OHK93_008494</name>
</gene>
<feature type="compositionally biased region" description="Low complexity" evidence="1">
    <location>
        <begin position="100"/>
        <end position="119"/>
    </location>
</feature>
<protein>
    <recommendedName>
        <fullName evidence="2">MINDY deubiquitinase domain-containing protein</fullName>
    </recommendedName>
</protein>
<dbReference type="PANTHER" id="PTHR18063">
    <property type="entry name" value="NF-E2 INDUCIBLE PROTEIN"/>
    <property type="match status" value="1"/>
</dbReference>
<organism evidence="3 4">
    <name type="scientific">Ramalina farinacea</name>
    <dbReference type="NCBI Taxonomy" id="258253"/>
    <lineage>
        <taxon>Eukaryota</taxon>
        <taxon>Fungi</taxon>
        <taxon>Dikarya</taxon>
        <taxon>Ascomycota</taxon>
        <taxon>Pezizomycotina</taxon>
        <taxon>Lecanoromycetes</taxon>
        <taxon>OSLEUM clade</taxon>
        <taxon>Lecanoromycetidae</taxon>
        <taxon>Lecanorales</taxon>
        <taxon>Lecanorineae</taxon>
        <taxon>Ramalinaceae</taxon>
        <taxon>Ramalina</taxon>
    </lineage>
</organism>
<dbReference type="PANTHER" id="PTHR18063:SF6">
    <property type="entry name" value="UBIQUITIN CARBOXYL-TERMINAL HYDROLASE"/>
    <property type="match status" value="1"/>
</dbReference>
<evidence type="ECO:0000313" key="4">
    <source>
        <dbReference type="Proteomes" id="UP001161017"/>
    </source>
</evidence>
<proteinExistence type="predicted"/>
<dbReference type="GO" id="GO:0004843">
    <property type="term" value="F:cysteine-type deubiquitinase activity"/>
    <property type="evidence" value="ECO:0007669"/>
    <property type="project" value="InterPro"/>
</dbReference>
<dbReference type="GO" id="GO:0071944">
    <property type="term" value="C:cell periphery"/>
    <property type="evidence" value="ECO:0007669"/>
    <property type="project" value="TreeGrafter"/>
</dbReference>
<dbReference type="Proteomes" id="UP001161017">
    <property type="component" value="Unassembled WGS sequence"/>
</dbReference>
<accession>A0AA43QMI9</accession>
<name>A0AA43QMI9_9LECA</name>
<dbReference type="GO" id="GO:0005829">
    <property type="term" value="C:cytosol"/>
    <property type="evidence" value="ECO:0007669"/>
    <property type="project" value="TreeGrafter"/>
</dbReference>
<feature type="region of interest" description="Disordered" evidence="1">
    <location>
        <begin position="1"/>
        <end position="145"/>
    </location>
</feature>